<gene>
    <name evidence="1" type="ORF">LCGC14_1848640</name>
</gene>
<dbReference type="EMBL" id="LAZR01018540">
    <property type="protein sequence ID" value="KKL96026.1"/>
    <property type="molecule type" value="Genomic_DNA"/>
</dbReference>
<sequence length="71" mass="8325">MIEPGSKIRMTVRAQNTEIYFAMAEVMSISGQSITIKYVCKVHNDKKGKIEPEFRTESFLMTRVKRIQEWL</sequence>
<comment type="caution">
    <text evidence="1">The sequence shown here is derived from an EMBL/GenBank/DDBJ whole genome shotgun (WGS) entry which is preliminary data.</text>
</comment>
<protein>
    <recommendedName>
        <fullName evidence="2">PilZ domain-containing protein</fullName>
    </recommendedName>
</protein>
<dbReference type="AlphaFoldDB" id="A0A0F9GZB4"/>
<organism evidence="1">
    <name type="scientific">marine sediment metagenome</name>
    <dbReference type="NCBI Taxonomy" id="412755"/>
    <lineage>
        <taxon>unclassified sequences</taxon>
        <taxon>metagenomes</taxon>
        <taxon>ecological metagenomes</taxon>
    </lineage>
</organism>
<name>A0A0F9GZB4_9ZZZZ</name>
<reference evidence="1" key="1">
    <citation type="journal article" date="2015" name="Nature">
        <title>Complex archaea that bridge the gap between prokaryotes and eukaryotes.</title>
        <authorList>
            <person name="Spang A."/>
            <person name="Saw J.H."/>
            <person name="Jorgensen S.L."/>
            <person name="Zaremba-Niedzwiedzka K."/>
            <person name="Martijn J."/>
            <person name="Lind A.E."/>
            <person name="van Eijk R."/>
            <person name="Schleper C."/>
            <person name="Guy L."/>
            <person name="Ettema T.J."/>
        </authorList>
    </citation>
    <scope>NUCLEOTIDE SEQUENCE</scope>
</reference>
<proteinExistence type="predicted"/>
<evidence type="ECO:0000313" key="1">
    <source>
        <dbReference type="EMBL" id="KKL96026.1"/>
    </source>
</evidence>
<accession>A0A0F9GZB4</accession>
<evidence type="ECO:0008006" key="2">
    <source>
        <dbReference type="Google" id="ProtNLM"/>
    </source>
</evidence>